<dbReference type="SUPFAM" id="SSF52266">
    <property type="entry name" value="SGNH hydrolase"/>
    <property type="match status" value="1"/>
</dbReference>
<organism evidence="2 3">
    <name type="scientific">Phenylobacterium haematophilum</name>
    <dbReference type="NCBI Taxonomy" id="98513"/>
    <lineage>
        <taxon>Bacteria</taxon>
        <taxon>Pseudomonadati</taxon>
        <taxon>Pseudomonadota</taxon>
        <taxon>Alphaproteobacteria</taxon>
        <taxon>Caulobacterales</taxon>
        <taxon>Caulobacteraceae</taxon>
        <taxon>Phenylobacterium</taxon>
    </lineage>
</organism>
<reference evidence="2 3" key="1">
    <citation type="submission" date="2020-08" db="EMBL/GenBank/DDBJ databases">
        <title>Genomic Encyclopedia of Type Strains, Phase IV (KMG-IV): sequencing the most valuable type-strain genomes for metagenomic binning, comparative biology and taxonomic classification.</title>
        <authorList>
            <person name="Goeker M."/>
        </authorList>
    </citation>
    <scope>NUCLEOTIDE SEQUENCE [LARGE SCALE GENOMIC DNA]</scope>
    <source>
        <strain evidence="2 3">DSM 21793</strain>
    </source>
</reference>
<comment type="caution">
    <text evidence="2">The sequence shown here is derived from an EMBL/GenBank/DDBJ whole genome shotgun (WGS) entry which is preliminary data.</text>
</comment>
<dbReference type="Proteomes" id="UP000530564">
    <property type="component" value="Unassembled WGS sequence"/>
</dbReference>
<feature type="domain" description="SGNH hydrolase-type esterase" evidence="1">
    <location>
        <begin position="5"/>
        <end position="175"/>
    </location>
</feature>
<dbReference type="InterPro" id="IPR051532">
    <property type="entry name" value="Ester_Hydrolysis_Enzymes"/>
</dbReference>
<keyword evidence="3" id="KW-1185">Reference proteome</keyword>
<dbReference type="InterPro" id="IPR036514">
    <property type="entry name" value="SGNH_hydro_sf"/>
</dbReference>
<dbReference type="GO" id="GO:0016788">
    <property type="term" value="F:hydrolase activity, acting on ester bonds"/>
    <property type="evidence" value="ECO:0007669"/>
    <property type="project" value="UniProtKB-ARBA"/>
</dbReference>
<sequence>MRLIAFGDSLVAGAGDPDHLGWIGRALLGRRSITLYNLGVRRETSADIAARWRAEATPRFTDEEPMRIVFSFGANDCYPIDGKPRVAQADTLKNAQAMLTGADAHCPVLLVGPPPMADAGVSARLEVLNENLKVLAARLKVPFIDVFQPLEADGLWRAEALAWDGAHPGAGGYQRMADLVAAHPAWRAFTLID</sequence>
<dbReference type="PANTHER" id="PTHR30383">
    <property type="entry name" value="THIOESTERASE 1/PROTEASE 1/LYSOPHOSPHOLIPASE L1"/>
    <property type="match status" value="1"/>
</dbReference>
<proteinExistence type="predicted"/>
<gene>
    <name evidence="2" type="ORF">GGQ61_004439</name>
</gene>
<dbReference type="Pfam" id="PF13472">
    <property type="entry name" value="Lipase_GDSL_2"/>
    <property type="match status" value="1"/>
</dbReference>
<evidence type="ECO:0000313" key="3">
    <source>
        <dbReference type="Proteomes" id="UP000530564"/>
    </source>
</evidence>
<dbReference type="InterPro" id="IPR013830">
    <property type="entry name" value="SGNH_hydro"/>
</dbReference>
<evidence type="ECO:0000259" key="1">
    <source>
        <dbReference type="Pfam" id="PF13472"/>
    </source>
</evidence>
<protein>
    <submittedName>
        <fullName evidence="2">Lysophospholipase L1-like esterase</fullName>
    </submittedName>
</protein>
<dbReference type="AlphaFoldDB" id="A0A840A4X3"/>
<dbReference type="EMBL" id="JACIDK010000018">
    <property type="protein sequence ID" value="MBB3893686.1"/>
    <property type="molecule type" value="Genomic_DNA"/>
</dbReference>
<evidence type="ECO:0000313" key="2">
    <source>
        <dbReference type="EMBL" id="MBB3893686.1"/>
    </source>
</evidence>
<name>A0A840A4X3_9CAUL</name>
<dbReference type="RefSeq" id="WP_183777176.1">
    <property type="nucleotide sequence ID" value="NZ_JACIDK010000018.1"/>
</dbReference>
<accession>A0A840A4X3</accession>
<dbReference type="Gene3D" id="3.40.50.1110">
    <property type="entry name" value="SGNH hydrolase"/>
    <property type="match status" value="1"/>
</dbReference>